<sequence length="185" mass="20479">KSVKTTHPVFKPAQFYLHHPAPVCESSFPSSSELSEDSSGLGPAGPSSSAVLQNWKKPHPHPRAFSVGQKREGEDEFLPLAPEADISKGEDLPGSTSLGNGTSWKELLQRGRREADQKAARGHPVPHGQTTALSEAVEEDLPPRQRTHSRGSLDELWMKFLECQKRHQHHDFRSPGELSLVERLD</sequence>
<dbReference type="PANTHER" id="PTHR21553:SF22">
    <property type="entry name" value="CENTROSOME-ASSOCIATED PROTEIN ALMS1"/>
    <property type="match status" value="1"/>
</dbReference>
<dbReference type="GO" id="GO:0005813">
    <property type="term" value="C:centrosome"/>
    <property type="evidence" value="ECO:0007669"/>
    <property type="project" value="TreeGrafter"/>
</dbReference>
<evidence type="ECO:0000313" key="2">
    <source>
        <dbReference type="EMBL" id="KFQ23257.1"/>
    </source>
</evidence>
<dbReference type="GO" id="GO:0005814">
    <property type="term" value="C:centriole"/>
    <property type="evidence" value="ECO:0007669"/>
    <property type="project" value="TreeGrafter"/>
</dbReference>
<feature type="non-terminal residue" evidence="2">
    <location>
        <position position="1"/>
    </location>
</feature>
<dbReference type="AlphaFoldDB" id="A0A091QB88"/>
<dbReference type="GO" id="GO:0005829">
    <property type="term" value="C:cytosol"/>
    <property type="evidence" value="ECO:0007669"/>
    <property type="project" value="TreeGrafter"/>
</dbReference>
<dbReference type="GO" id="GO:0046599">
    <property type="term" value="P:regulation of centriole replication"/>
    <property type="evidence" value="ECO:0007669"/>
    <property type="project" value="TreeGrafter"/>
</dbReference>
<proteinExistence type="predicted"/>
<dbReference type="PANTHER" id="PTHR21553">
    <property type="entry name" value="ALMS1-RELATED"/>
    <property type="match status" value="1"/>
</dbReference>
<dbReference type="EMBL" id="KK694114">
    <property type="protein sequence ID" value="KFQ23257.1"/>
    <property type="molecule type" value="Genomic_DNA"/>
</dbReference>
<dbReference type="GO" id="GO:0008017">
    <property type="term" value="F:microtubule binding"/>
    <property type="evidence" value="ECO:0007669"/>
    <property type="project" value="TreeGrafter"/>
</dbReference>
<evidence type="ECO:0000256" key="1">
    <source>
        <dbReference type="SAM" id="MobiDB-lite"/>
    </source>
</evidence>
<protein>
    <recommendedName>
        <fullName evidence="4">Alstrom syndrome protein 1</fullName>
    </recommendedName>
</protein>
<reference evidence="2 3" key="1">
    <citation type="submission" date="2014-04" db="EMBL/GenBank/DDBJ databases">
        <title>Genome evolution of avian class.</title>
        <authorList>
            <person name="Zhang G."/>
            <person name="Li C."/>
        </authorList>
    </citation>
    <scope>NUCLEOTIDE SEQUENCE [LARGE SCALE GENOMIC DNA]</scope>
    <source>
        <strain evidence="2">BGI_N331</strain>
    </source>
</reference>
<gene>
    <name evidence="2" type="ORF">N331_03158</name>
</gene>
<organism evidence="2 3">
    <name type="scientific">Merops nubicus</name>
    <name type="common">Northern carmine bee-eater</name>
    <dbReference type="NCBI Taxonomy" id="57421"/>
    <lineage>
        <taxon>Eukaryota</taxon>
        <taxon>Metazoa</taxon>
        <taxon>Chordata</taxon>
        <taxon>Craniata</taxon>
        <taxon>Vertebrata</taxon>
        <taxon>Euteleostomi</taxon>
        <taxon>Archelosauria</taxon>
        <taxon>Archosauria</taxon>
        <taxon>Dinosauria</taxon>
        <taxon>Saurischia</taxon>
        <taxon>Theropoda</taxon>
        <taxon>Coelurosauria</taxon>
        <taxon>Aves</taxon>
        <taxon>Neognathae</taxon>
        <taxon>Neoaves</taxon>
        <taxon>Telluraves</taxon>
        <taxon>Coraciimorphae</taxon>
        <taxon>Coraciiformes</taxon>
        <taxon>Meropidae</taxon>
        <taxon>Merops</taxon>
    </lineage>
</organism>
<feature type="non-terminal residue" evidence="2">
    <location>
        <position position="185"/>
    </location>
</feature>
<accession>A0A091QB88</accession>
<dbReference type="Proteomes" id="UP000052967">
    <property type="component" value="Unassembled WGS sequence"/>
</dbReference>
<keyword evidence="3" id="KW-1185">Reference proteome</keyword>
<evidence type="ECO:0008006" key="4">
    <source>
        <dbReference type="Google" id="ProtNLM"/>
    </source>
</evidence>
<feature type="compositionally biased region" description="Polar residues" evidence="1">
    <location>
        <begin position="94"/>
        <end position="103"/>
    </location>
</feature>
<feature type="compositionally biased region" description="Basic and acidic residues" evidence="1">
    <location>
        <begin position="107"/>
        <end position="119"/>
    </location>
</feature>
<feature type="region of interest" description="Disordered" evidence="1">
    <location>
        <begin position="21"/>
        <end position="151"/>
    </location>
</feature>
<evidence type="ECO:0000313" key="3">
    <source>
        <dbReference type="Proteomes" id="UP000052967"/>
    </source>
</evidence>
<name>A0A091QB88_MERNU</name>
<feature type="compositionally biased region" description="Low complexity" evidence="1">
    <location>
        <begin position="25"/>
        <end position="50"/>
    </location>
</feature>